<dbReference type="GO" id="GO:0016616">
    <property type="term" value="F:oxidoreductase activity, acting on the CH-OH group of donors, NAD or NADP as acceptor"/>
    <property type="evidence" value="ECO:0007669"/>
    <property type="project" value="UniProtKB-ARBA"/>
</dbReference>
<organism evidence="4 5">
    <name type="scientific">Rhodothermus profundi</name>
    <dbReference type="NCBI Taxonomy" id="633813"/>
    <lineage>
        <taxon>Bacteria</taxon>
        <taxon>Pseudomonadati</taxon>
        <taxon>Rhodothermota</taxon>
        <taxon>Rhodothermia</taxon>
        <taxon>Rhodothermales</taxon>
        <taxon>Rhodothermaceae</taxon>
        <taxon>Rhodothermus</taxon>
    </lineage>
</organism>
<gene>
    <name evidence="4" type="ORF">SAMN04488087_2175</name>
</gene>
<name>A0A1M6VZB1_9BACT</name>
<comment type="similarity">
    <text evidence="1 3">Belongs to the short-chain dehydrogenases/reductases (SDR) family.</text>
</comment>
<sequence length="238" mass="25921">MELRDKVAVVTGASSGLGRAFAIALVQKGTHVYGLARRVERLNALRDELGARFHPIACDVTRPNDVEAAFQRIIREAGRLDILINNAGLGKMGPVDALSLDDWDVQMNTNLRGVFLCTRAAVPQMKKQNAETGFGGHIINIASVAGLIGTPQLSAYNATKFGVRGFSEAIMKELREHGIKVTCVYPGSVATEFFEVAGMRGADRPLTPEQVAQTILHVLETDDNYLISEVVIRPLRPR</sequence>
<accession>A0A1M6VZB1</accession>
<protein>
    <submittedName>
        <fullName evidence="4">NADP-dependent 3-hydroxy acid dehydrogenase YdfG</fullName>
    </submittedName>
</protein>
<dbReference type="PRINTS" id="PR00081">
    <property type="entry name" value="GDHRDH"/>
</dbReference>
<keyword evidence="5" id="KW-1185">Reference proteome</keyword>
<dbReference type="Proteomes" id="UP000185812">
    <property type="component" value="Unassembled WGS sequence"/>
</dbReference>
<proteinExistence type="inferred from homology"/>
<dbReference type="PIRSF" id="PIRSF000126">
    <property type="entry name" value="11-beta-HSD1"/>
    <property type="match status" value="1"/>
</dbReference>
<dbReference type="Pfam" id="PF00106">
    <property type="entry name" value="adh_short"/>
    <property type="match status" value="1"/>
</dbReference>
<dbReference type="PANTHER" id="PTHR44196">
    <property type="entry name" value="DEHYDROGENASE/REDUCTASE SDR FAMILY MEMBER 7B"/>
    <property type="match status" value="1"/>
</dbReference>
<keyword evidence="2" id="KW-0560">Oxidoreductase</keyword>
<evidence type="ECO:0000256" key="1">
    <source>
        <dbReference type="ARBA" id="ARBA00006484"/>
    </source>
</evidence>
<dbReference type="PANTHER" id="PTHR44196:SF1">
    <property type="entry name" value="DEHYDROGENASE_REDUCTASE SDR FAMILY MEMBER 7B"/>
    <property type="match status" value="1"/>
</dbReference>
<dbReference type="STRING" id="633813.SAMN04488087_2175"/>
<dbReference type="RefSeq" id="WP_072715997.1">
    <property type="nucleotide sequence ID" value="NZ_FRAU01000007.1"/>
</dbReference>
<dbReference type="OrthoDB" id="9775296at2"/>
<dbReference type="EMBL" id="FRAU01000007">
    <property type="protein sequence ID" value="SHK86764.1"/>
    <property type="molecule type" value="Genomic_DNA"/>
</dbReference>
<dbReference type="InterPro" id="IPR036291">
    <property type="entry name" value="NAD(P)-bd_dom_sf"/>
</dbReference>
<dbReference type="SUPFAM" id="SSF51735">
    <property type="entry name" value="NAD(P)-binding Rossmann-fold domains"/>
    <property type="match status" value="1"/>
</dbReference>
<evidence type="ECO:0000256" key="3">
    <source>
        <dbReference type="RuleBase" id="RU000363"/>
    </source>
</evidence>
<reference evidence="5" key="1">
    <citation type="submission" date="2016-11" db="EMBL/GenBank/DDBJ databases">
        <authorList>
            <person name="Varghese N."/>
            <person name="Submissions S."/>
        </authorList>
    </citation>
    <scope>NUCLEOTIDE SEQUENCE [LARGE SCALE GENOMIC DNA]</scope>
    <source>
        <strain evidence="5">DSM 22212</strain>
    </source>
</reference>
<dbReference type="GO" id="GO:0016020">
    <property type="term" value="C:membrane"/>
    <property type="evidence" value="ECO:0007669"/>
    <property type="project" value="TreeGrafter"/>
</dbReference>
<dbReference type="InterPro" id="IPR002347">
    <property type="entry name" value="SDR_fam"/>
</dbReference>
<dbReference type="InterPro" id="IPR020904">
    <property type="entry name" value="Sc_DH/Rdtase_CS"/>
</dbReference>
<dbReference type="AlphaFoldDB" id="A0A1M6VZB1"/>
<evidence type="ECO:0000313" key="4">
    <source>
        <dbReference type="EMBL" id="SHK86764.1"/>
    </source>
</evidence>
<dbReference type="Gene3D" id="3.40.50.720">
    <property type="entry name" value="NAD(P)-binding Rossmann-like Domain"/>
    <property type="match status" value="1"/>
</dbReference>
<dbReference type="PROSITE" id="PS00061">
    <property type="entry name" value="ADH_SHORT"/>
    <property type="match status" value="1"/>
</dbReference>
<evidence type="ECO:0000313" key="5">
    <source>
        <dbReference type="Proteomes" id="UP000185812"/>
    </source>
</evidence>
<evidence type="ECO:0000256" key="2">
    <source>
        <dbReference type="ARBA" id="ARBA00023002"/>
    </source>
</evidence>
<dbReference type="CDD" id="cd05233">
    <property type="entry name" value="SDR_c"/>
    <property type="match status" value="1"/>
</dbReference>
<dbReference type="PRINTS" id="PR00080">
    <property type="entry name" value="SDRFAMILY"/>
</dbReference>
<dbReference type="FunFam" id="3.40.50.720:FF:000047">
    <property type="entry name" value="NADP-dependent L-serine/L-allo-threonine dehydrogenase"/>
    <property type="match status" value="1"/>
</dbReference>